<keyword evidence="1" id="KW-0732">Signal</keyword>
<feature type="chain" id="PRO_5047408342" evidence="1">
    <location>
        <begin position="28"/>
        <end position="534"/>
    </location>
</feature>
<evidence type="ECO:0000313" key="5">
    <source>
        <dbReference type="Proteomes" id="UP001519273"/>
    </source>
</evidence>
<name>A0ABS4H160_9BACL</name>
<dbReference type="InterPro" id="IPR011583">
    <property type="entry name" value="Chitinase_II/V-like_cat"/>
</dbReference>
<comment type="caution">
    <text evidence="4">The sequence shown here is derived from an EMBL/GenBank/DDBJ whole genome shotgun (WGS) entry which is preliminary data.</text>
</comment>
<dbReference type="Gene3D" id="3.10.50.10">
    <property type="match status" value="1"/>
</dbReference>
<sequence length="534" mass="59486">MQLVNKLLTVIFVLVISIVAICSNALAAAAIPFQDISDSYAKQEIVDLYNKHIIAGTKPQQFEPHKTVTRAEFVAMMNRLLKVEPVNNQIAAFVDVPGNAWFYNEVQAAINLGLVQGTSEHYFSPKKVVTRQEAAVILVRALKQNTDSAVNSDLSFSDANDVASWAVDEVNKMNQLGLMKGSGGEFRPEAPLTREETAAIMYRVLHMSNWSKVIQTNPASTIQMGWQLDQSAAQFIDSIKKSHVNTAVPRWFFIEKTGTVSNYTDTTLLNWTMKNHIKLWALFGNHSDSNVTHEMLSTEANRSKTINQIVSYVKRYHLNGINMDFENVAASDRDHLTSFVASLASVLHQAGAVLSIDVSPDLGSDWTAAFDYAKLGTFADYVVLMAYDEHWGGGAEPGSVSSLPWFKQAIDKQLASVPSSKTIVALPFYTRDWSVTSQSVTSSAITLTEQVAKIKYGPGRVKWDDAVGQYVVSYTKQGVPHYIWAEDSRSLSAKYEYASSRNVKGFAYWYMGAETADIWTSIHNLQRYTSYEFK</sequence>
<gene>
    <name evidence="4" type="ORF">J2Z20_001133</name>
</gene>
<feature type="domain" description="GH18" evidence="3">
    <location>
        <begin position="220"/>
        <end position="529"/>
    </location>
</feature>
<dbReference type="InterPro" id="IPR029070">
    <property type="entry name" value="Chitinase_insertion_sf"/>
</dbReference>
<evidence type="ECO:0000259" key="3">
    <source>
        <dbReference type="PROSITE" id="PS51910"/>
    </source>
</evidence>
<protein>
    <submittedName>
        <fullName evidence="4">Spore germination protein YaaH</fullName>
    </submittedName>
</protein>
<dbReference type="Pfam" id="PF00395">
    <property type="entry name" value="SLH"/>
    <property type="match status" value="3"/>
</dbReference>
<dbReference type="PROSITE" id="PS51272">
    <property type="entry name" value="SLH"/>
    <property type="match status" value="3"/>
</dbReference>
<dbReference type="Gene3D" id="3.20.20.80">
    <property type="entry name" value="Glycosidases"/>
    <property type="match status" value="1"/>
</dbReference>
<dbReference type="PANTHER" id="PTHR46066">
    <property type="entry name" value="CHITINASE DOMAIN-CONTAINING PROTEIN 1 FAMILY MEMBER"/>
    <property type="match status" value="1"/>
</dbReference>
<keyword evidence="5" id="KW-1185">Reference proteome</keyword>
<evidence type="ECO:0000256" key="1">
    <source>
        <dbReference type="SAM" id="SignalP"/>
    </source>
</evidence>
<dbReference type="PROSITE" id="PS51910">
    <property type="entry name" value="GH18_2"/>
    <property type="match status" value="1"/>
</dbReference>
<feature type="domain" description="SLH" evidence="2">
    <location>
        <begin position="28"/>
        <end position="88"/>
    </location>
</feature>
<dbReference type="Proteomes" id="UP001519273">
    <property type="component" value="Unassembled WGS sequence"/>
</dbReference>
<evidence type="ECO:0000313" key="4">
    <source>
        <dbReference type="EMBL" id="MBP1936272.1"/>
    </source>
</evidence>
<accession>A0ABS4H160</accession>
<dbReference type="Pfam" id="PF00704">
    <property type="entry name" value="Glyco_hydro_18"/>
    <property type="match status" value="1"/>
</dbReference>
<feature type="domain" description="SLH" evidence="2">
    <location>
        <begin position="89"/>
        <end position="152"/>
    </location>
</feature>
<evidence type="ECO:0000259" key="2">
    <source>
        <dbReference type="PROSITE" id="PS51272"/>
    </source>
</evidence>
<feature type="domain" description="SLH" evidence="2">
    <location>
        <begin position="153"/>
        <end position="215"/>
    </location>
</feature>
<feature type="signal peptide" evidence="1">
    <location>
        <begin position="1"/>
        <end position="27"/>
    </location>
</feature>
<dbReference type="EMBL" id="JAGGKP010000001">
    <property type="protein sequence ID" value="MBP1936272.1"/>
    <property type="molecule type" value="Genomic_DNA"/>
</dbReference>
<dbReference type="InterPro" id="IPR001119">
    <property type="entry name" value="SLH_dom"/>
</dbReference>
<dbReference type="InterPro" id="IPR001223">
    <property type="entry name" value="Glyco_hydro18_cat"/>
</dbReference>
<organism evidence="4 5">
    <name type="scientific">Paenibacillus sediminis</name>
    <dbReference type="NCBI Taxonomy" id="664909"/>
    <lineage>
        <taxon>Bacteria</taxon>
        <taxon>Bacillati</taxon>
        <taxon>Bacillota</taxon>
        <taxon>Bacilli</taxon>
        <taxon>Bacillales</taxon>
        <taxon>Paenibacillaceae</taxon>
        <taxon>Paenibacillus</taxon>
    </lineage>
</organism>
<proteinExistence type="predicted"/>
<reference evidence="4 5" key="1">
    <citation type="submission" date="2021-03" db="EMBL/GenBank/DDBJ databases">
        <title>Genomic Encyclopedia of Type Strains, Phase IV (KMG-IV): sequencing the most valuable type-strain genomes for metagenomic binning, comparative biology and taxonomic classification.</title>
        <authorList>
            <person name="Goeker M."/>
        </authorList>
    </citation>
    <scope>NUCLEOTIDE SEQUENCE [LARGE SCALE GENOMIC DNA]</scope>
    <source>
        <strain evidence="4 5">DSM 23491</strain>
    </source>
</reference>
<dbReference type="SUPFAM" id="SSF51445">
    <property type="entry name" value="(Trans)glycosidases"/>
    <property type="match status" value="1"/>
</dbReference>
<dbReference type="PANTHER" id="PTHR46066:SF2">
    <property type="entry name" value="CHITINASE DOMAIN-CONTAINING PROTEIN 1"/>
    <property type="match status" value="1"/>
</dbReference>
<dbReference type="RefSeq" id="WP_209846300.1">
    <property type="nucleotide sequence ID" value="NZ_CBCRVE010000002.1"/>
</dbReference>
<dbReference type="SMART" id="SM00636">
    <property type="entry name" value="Glyco_18"/>
    <property type="match status" value="1"/>
</dbReference>
<dbReference type="InterPro" id="IPR017853">
    <property type="entry name" value="GH"/>
</dbReference>